<dbReference type="PROSITE" id="PS50887">
    <property type="entry name" value="GGDEF"/>
    <property type="match status" value="1"/>
</dbReference>
<feature type="transmembrane region" description="Helical" evidence="5">
    <location>
        <begin position="219"/>
        <end position="238"/>
    </location>
</feature>
<dbReference type="PANTHER" id="PTHR46663">
    <property type="entry name" value="DIGUANYLATE CYCLASE DGCT-RELATED"/>
    <property type="match status" value="1"/>
</dbReference>
<dbReference type="Proteomes" id="UP000199250">
    <property type="component" value="Unassembled WGS sequence"/>
</dbReference>
<dbReference type="EMBL" id="FNYQ01000176">
    <property type="protein sequence ID" value="SEJ64403.1"/>
    <property type="molecule type" value="Genomic_DNA"/>
</dbReference>
<feature type="region of interest" description="Disordered" evidence="4">
    <location>
        <begin position="621"/>
        <end position="646"/>
    </location>
</feature>
<accession>A0A1H7AFI3</accession>
<dbReference type="InterPro" id="IPR011623">
    <property type="entry name" value="7TMR_DISM_rcpt_extracell_dom1"/>
</dbReference>
<dbReference type="NCBIfam" id="TIGR00254">
    <property type="entry name" value="GGDEF"/>
    <property type="match status" value="1"/>
</dbReference>
<dbReference type="AlphaFoldDB" id="A0A1H7AFI3"/>
<dbReference type="InterPro" id="IPR000160">
    <property type="entry name" value="GGDEF_dom"/>
</dbReference>
<evidence type="ECO:0000256" key="4">
    <source>
        <dbReference type="SAM" id="MobiDB-lite"/>
    </source>
</evidence>
<dbReference type="SUPFAM" id="SSF55073">
    <property type="entry name" value="Nucleotide cyclase"/>
    <property type="match status" value="1"/>
</dbReference>
<sequence>MRGQGSESLISLSARWGQPPNEVGGGGPRRRIGARLTLLLALLLGALPALAGQDGAASLPLNGRERHLDLRPHLQLLRDPTGTLQIEEVMAGDAPFVPLADRRDLNFGYTRDVVWLRLELESRAPQARDWQIEFAYPSLDRIELFGETGKLLQAGDRVPVEQRSSAHLSPAFAIRLEPGERRSLFFRAQSSGTLTLDAQLWESAAFARHSRLNLMLQTGYFAMLAALCGYNLLLFLALRERNFLLYVLFAASLGGGMLAQSGLGAQYLWSAGSELDNRALPLFLALAMAMGTLFTREFLDTRHALPRWHRLLGQACALHFGVALAALLLPVDRALQTLSLTSIGGILLLLGGGLAGLLRGLPGARIFVLAELALMAGALLMALRNFTLLPSNLITAYSVQLGSALEMLLLSFGLAARLSELKRLKLEARDAVLRSQQEALQALQEQERQLERRVAERTAALAEANARLSAMALQDPLTGLANRAGLNQRLTQAWQRALRKQELLALILIDLDGFKAINDRHGHAAGDQLLLQVAVRLQASARATDLVARLGGDEFVLVCEAIGSEEQARTLAERILHALGQPMQLGELQVGLSASIGISICHGQSCETLLREADQAMYRAKTGGRSRIHQADSGLPPLDPTYRPVS</sequence>
<dbReference type="PANTHER" id="PTHR46663:SF2">
    <property type="entry name" value="GGDEF DOMAIN-CONTAINING PROTEIN"/>
    <property type="match status" value="1"/>
</dbReference>
<dbReference type="GO" id="GO:0005886">
    <property type="term" value="C:plasma membrane"/>
    <property type="evidence" value="ECO:0007669"/>
    <property type="project" value="UniProtKB-SubCell"/>
</dbReference>
<evidence type="ECO:0000256" key="1">
    <source>
        <dbReference type="ARBA" id="ARBA00001946"/>
    </source>
</evidence>
<dbReference type="Pfam" id="PF07696">
    <property type="entry name" value="7TMR-DISMED2"/>
    <property type="match status" value="1"/>
</dbReference>
<dbReference type="SMART" id="SM00267">
    <property type="entry name" value="GGDEF"/>
    <property type="match status" value="1"/>
</dbReference>
<feature type="transmembrane region" description="Helical" evidence="5">
    <location>
        <begin position="364"/>
        <end position="383"/>
    </location>
</feature>
<feature type="domain" description="GGDEF" evidence="6">
    <location>
        <begin position="502"/>
        <end position="633"/>
    </location>
</feature>
<evidence type="ECO:0000313" key="7">
    <source>
        <dbReference type="EMBL" id="SEJ64403.1"/>
    </source>
</evidence>
<dbReference type="Pfam" id="PF07695">
    <property type="entry name" value="7TMR-DISM_7TM"/>
    <property type="match status" value="1"/>
</dbReference>
<feature type="transmembrane region" description="Helical" evidence="5">
    <location>
        <begin position="280"/>
        <end position="299"/>
    </location>
</feature>
<feature type="region of interest" description="Disordered" evidence="4">
    <location>
        <begin position="1"/>
        <end position="28"/>
    </location>
</feature>
<evidence type="ECO:0000313" key="8">
    <source>
        <dbReference type="Proteomes" id="UP000199250"/>
    </source>
</evidence>
<keyword evidence="3" id="KW-0175">Coiled coil</keyword>
<comment type="cofactor">
    <cofactor evidence="1">
        <name>Mg(2+)</name>
        <dbReference type="ChEBI" id="CHEBI:18420"/>
    </cofactor>
</comment>
<dbReference type="InterPro" id="IPR029787">
    <property type="entry name" value="Nucleotide_cyclase"/>
</dbReference>
<gene>
    <name evidence="7" type="ORF">SAMN04244572_04758</name>
</gene>
<feature type="transmembrane region" description="Helical" evidence="5">
    <location>
        <begin position="245"/>
        <end position="268"/>
    </location>
</feature>
<proteinExistence type="predicted"/>
<feature type="compositionally biased region" description="Polar residues" evidence="4">
    <location>
        <begin position="1"/>
        <end position="11"/>
    </location>
</feature>
<evidence type="ECO:0000256" key="2">
    <source>
        <dbReference type="ARBA" id="ARBA00004533"/>
    </source>
</evidence>
<feature type="transmembrane region" description="Helical" evidence="5">
    <location>
        <begin position="395"/>
        <end position="416"/>
    </location>
</feature>
<feature type="coiled-coil region" evidence="3">
    <location>
        <begin position="426"/>
        <end position="467"/>
    </location>
</feature>
<evidence type="ECO:0000259" key="6">
    <source>
        <dbReference type="PROSITE" id="PS50887"/>
    </source>
</evidence>
<organism evidence="7 8">
    <name type="scientific">Azotobacter beijerinckii</name>
    <dbReference type="NCBI Taxonomy" id="170623"/>
    <lineage>
        <taxon>Bacteria</taxon>
        <taxon>Pseudomonadati</taxon>
        <taxon>Pseudomonadota</taxon>
        <taxon>Gammaproteobacteria</taxon>
        <taxon>Pseudomonadales</taxon>
        <taxon>Pseudomonadaceae</taxon>
        <taxon>Azotobacter</taxon>
    </lineage>
</organism>
<reference evidence="7 8" key="1">
    <citation type="submission" date="2016-10" db="EMBL/GenBank/DDBJ databases">
        <authorList>
            <person name="de Groot N.N."/>
        </authorList>
    </citation>
    <scope>NUCLEOTIDE SEQUENCE [LARGE SCALE GENOMIC DNA]</scope>
    <source>
        <strain evidence="7 8">DSM 373</strain>
    </source>
</reference>
<dbReference type="CDD" id="cd01949">
    <property type="entry name" value="GGDEF"/>
    <property type="match status" value="1"/>
</dbReference>
<dbReference type="Pfam" id="PF00990">
    <property type="entry name" value="GGDEF"/>
    <property type="match status" value="1"/>
</dbReference>
<dbReference type="Gene3D" id="3.30.70.270">
    <property type="match status" value="1"/>
</dbReference>
<feature type="transmembrane region" description="Helical" evidence="5">
    <location>
        <begin position="337"/>
        <end position="357"/>
    </location>
</feature>
<protein>
    <submittedName>
        <fullName evidence="7">Diguanylate cyclase (GGDEF) domain-containing protein</fullName>
    </submittedName>
</protein>
<keyword evidence="5" id="KW-0812">Transmembrane</keyword>
<keyword evidence="5" id="KW-0472">Membrane</keyword>
<name>A0A1H7AFI3_9GAMM</name>
<dbReference type="Gene3D" id="2.60.40.2380">
    <property type="match status" value="1"/>
</dbReference>
<comment type="subcellular location">
    <subcellularLocation>
        <location evidence="2">Cell inner membrane</location>
    </subcellularLocation>
</comment>
<dbReference type="InterPro" id="IPR011622">
    <property type="entry name" value="7TMR_DISM_rcpt_extracell_dom2"/>
</dbReference>
<feature type="transmembrane region" description="Helical" evidence="5">
    <location>
        <begin position="311"/>
        <end position="331"/>
    </location>
</feature>
<evidence type="ECO:0000256" key="5">
    <source>
        <dbReference type="SAM" id="Phobius"/>
    </source>
</evidence>
<keyword evidence="5" id="KW-1133">Transmembrane helix</keyword>
<dbReference type="InterPro" id="IPR052163">
    <property type="entry name" value="DGC-Regulatory_Protein"/>
</dbReference>
<evidence type="ECO:0000256" key="3">
    <source>
        <dbReference type="SAM" id="Coils"/>
    </source>
</evidence>
<dbReference type="InterPro" id="IPR043128">
    <property type="entry name" value="Rev_trsase/Diguanyl_cyclase"/>
</dbReference>
<dbReference type="GO" id="GO:0003824">
    <property type="term" value="F:catalytic activity"/>
    <property type="evidence" value="ECO:0007669"/>
    <property type="project" value="UniProtKB-ARBA"/>
</dbReference>
<dbReference type="FunFam" id="3.30.70.270:FF:000001">
    <property type="entry name" value="Diguanylate cyclase domain protein"/>
    <property type="match status" value="1"/>
</dbReference>